<dbReference type="EMBL" id="WMBQ01000001">
    <property type="protein sequence ID" value="MTD93947.1"/>
    <property type="molecule type" value="Genomic_DNA"/>
</dbReference>
<dbReference type="PANTHER" id="PTHR30509:SF9">
    <property type="entry name" value="MULTIDRUG RESISTANCE PROTEIN MDTO"/>
    <property type="match status" value="1"/>
</dbReference>
<evidence type="ECO:0000256" key="4">
    <source>
        <dbReference type="ARBA" id="ARBA00022989"/>
    </source>
</evidence>
<dbReference type="AlphaFoldDB" id="A0A6I3KJL4"/>
<feature type="transmembrane region" description="Helical" evidence="7">
    <location>
        <begin position="44"/>
        <end position="62"/>
    </location>
</feature>
<dbReference type="Proteomes" id="UP000440694">
    <property type="component" value="Unassembled WGS sequence"/>
</dbReference>
<dbReference type="Pfam" id="PF13515">
    <property type="entry name" value="FUSC_2"/>
    <property type="match status" value="1"/>
</dbReference>
<evidence type="ECO:0000313" key="9">
    <source>
        <dbReference type="EMBL" id="MTD93947.1"/>
    </source>
</evidence>
<dbReference type="InterPro" id="IPR049453">
    <property type="entry name" value="Memb_transporter_dom"/>
</dbReference>
<sequence length="378" mass="40732">MIDMTSWLGSRAEMWPRLRLAIQTTIAACVSYVIVDAIGMAQGFWAVMTAILVTQANVGASLGLATERFVGSLLGVVVGGVVAVLLADAQELKFAGLAVTVLVLGFFAARRPSLRIACVTAAIVVLGDPSLGPPISSAENRMIEVAIGTVVAILTTLLIFPSRAGPLFAEHVTRTFTPLFEVARDTLAAALGQPLDIEGMGAQGTRIRAAFAEGDTLAREARVEVANYVADSPDPEAILRALRRTWHTEIMLMRAVYQPLPPVAVKILGPQIEELRAALDDVAKHLAGPATCYTAPNLAAVENALAEIEHRLEEMRAKGETREMSMDDIIRVMAFDFALGQLRLNLRDIAERAPELAAFAGSTYPLLRWLQRLPAKWT</sequence>
<evidence type="ECO:0000313" key="10">
    <source>
        <dbReference type="Proteomes" id="UP000440694"/>
    </source>
</evidence>
<feature type="transmembrane region" description="Helical" evidence="7">
    <location>
        <begin position="92"/>
        <end position="109"/>
    </location>
</feature>
<evidence type="ECO:0000256" key="3">
    <source>
        <dbReference type="ARBA" id="ARBA00022692"/>
    </source>
</evidence>
<name>A0A6I3KJL4_9HYPH</name>
<evidence type="ECO:0000256" key="7">
    <source>
        <dbReference type="SAM" id="Phobius"/>
    </source>
</evidence>
<evidence type="ECO:0000256" key="2">
    <source>
        <dbReference type="ARBA" id="ARBA00022475"/>
    </source>
</evidence>
<comment type="similarity">
    <text evidence="6">Belongs to the YccS/YhfK family.</text>
</comment>
<accession>A0A6I3KJL4</accession>
<dbReference type="PANTHER" id="PTHR30509">
    <property type="entry name" value="P-HYDROXYBENZOIC ACID EFFLUX PUMP SUBUNIT-RELATED"/>
    <property type="match status" value="1"/>
</dbReference>
<keyword evidence="5 7" id="KW-0472">Membrane</keyword>
<keyword evidence="10" id="KW-1185">Reference proteome</keyword>
<dbReference type="GO" id="GO:0005886">
    <property type="term" value="C:plasma membrane"/>
    <property type="evidence" value="ECO:0007669"/>
    <property type="project" value="UniProtKB-SubCell"/>
</dbReference>
<evidence type="ECO:0000256" key="6">
    <source>
        <dbReference type="ARBA" id="ARBA00043993"/>
    </source>
</evidence>
<feature type="transmembrane region" description="Helical" evidence="7">
    <location>
        <begin position="20"/>
        <end position="38"/>
    </location>
</feature>
<organism evidence="9 10">
    <name type="scientific">Hyphomicrobium album</name>
    <dbReference type="NCBI Taxonomy" id="2665159"/>
    <lineage>
        <taxon>Bacteria</taxon>
        <taxon>Pseudomonadati</taxon>
        <taxon>Pseudomonadota</taxon>
        <taxon>Alphaproteobacteria</taxon>
        <taxon>Hyphomicrobiales</taxon>
        <taxon>Hyphomicrobiaceae</taxon>
        <taxon>Hyphomicrobium</taxon>
    </lineage>
</organism>
<proteinExistence type="inferred from homology"/>
<keyword evidence="3 7" id="KW-0812">Transmembrane</keyword>
<comment type="caution">
    <text evidence="9">The sequence shown here is derived from an EMBL/GenBank/DDBJ whole genome shotgun (WGS) entry which is preliminary data.</text>
</comment>
<keyword evidence="2" id="KW-1003">Cell membrane</keyword>
<feature type="domain" description="Integral membrane bound transporter" evidence="8">
    <location>
        <begin position="31"/>
        <end position="154"/>
    </location>
</feature>
<keyword evidence="4 7" id="KW-1133">Transmembrane helix</keyword>
<protein>
    <recommendedName>
        <fullName evidence="8">Integral membrane bound transporter domain-containing protein</fullName>
    </recommendedName>
</protein>
<reference evidence="9 10" key="1">
    <citation type="submission" date="2019-11" db="EMBL/GenBank/DDBJ databases">
        <title>Identification of a novel strain.</title>
        <authorList>
            <person name="Xu Q."/>
            <person name="Wang G."/>
        </authorList>
    </citation>
    <scope>NUCLEOTIDE SEQUENCE [LARGE SCALE GENOMIC DNA]</scope>
    <source>
        <strain evidence="10">xq</strain>
    </source>
</reference>
<gene>
    <name evidence="9" type="ORF">GIW81_06310</name>
</gene>
<comment type="subcellular location">
    <subcellularLocation>
        <location evidence="1">Cell membrane</location>
        <topology evidence="1">Multi-pass membrane protein</topology>
    </subcellularLocation>
</comment>
<feature type="transmembrane region" description="Helical" evidence="7">
    <location>
        <begin position="142"/>
        <end position="160"/>
    </location>
</feature>
<feature type="transmembrane region" description="Helical" evidence="7">
    <location>
        <begin position="69"/>
        <end position="86"/>
    </location>
</feature>
<evidence type="ECO:0000256" key="1">
    <source>
        <dbReference type="ARBA" id="ARBA00004651"/>
    </source>
</evidence>
<evidence type="ECO:0000259" key="8">
    <source>
        <dbReference type="Pfam" id="PF13515"/>
    </source>
</evidence>
<evidence type="ECO:0000256" key="5">
    <source>
        <dbReference type="ARBA" id="ARBA00023136"/>
    </source>
</evidence>